<dbReference type="GO" id="GO:0000398">
    <property type="term" value="P:mRNA splicing, via spliceosome"/>
    <property type="evidence" value="ECO:0007669"/>
    <property type="project" value="InterPro"/>
</dbReference>
<dbReference type="Proteomes" id="UP000663829">
    <property type="component" value="Unassembled WGS sequence"/>
</dbReference>
<evidence type="ECO:0000313" key="5">
    <source>
        <dbReference type="EMBL" id="CAF4282007.1"/>
    </source>
</evidence>
<feature type="compositionally biased region" description="Low complexity" evidence="2">
    <location>
        <begin position="67"/>
        <end position="76"/>
    </location>
</feature>
<sequence length="140" mass="15878">LSGRTIKCSLAKDNGRAAEFIRKRVYSDKTKCYECGEMGHLSYSCPKNSLGARQPPSKKKSKKKIQKQQQPQQSSQLEENKKANMFLDDSDIDEDPALDTLASAIAYQQNLTSNDTSSNQTTHKRYRQSTYFSDEEDVLD</sequence>
<dbReference type="SMART" id="SM00343">
    <property type="entry name" value="ZnF_C2HC"/>
    <property type="match status" value="1"/>
</dbReference>
<organism evidence="4 6">
    <name type="scientific">Didymodactylos carnosus</name>
    <dbReference type="NCBI Taxonomy" id="1234261"/>
    <lineage>
        <taxon>Eukaryota</taxon>
        <taxon>Metazoa</taxon>
        <taxon>Spiralia</taxon>
        <taxon>Gnathifera</taxon>
        <taxon>Rotifera</taxon>
        <taxon>Eurotatoria</taxon>
        <taxon>Bdelloidea</taxon>
        <taxon>Philodinida</taxon>
        <taxon>Philodinidae</taxon>
        <taxon>Didymodactylos</taxon>
    </lineage>
</organism>
<dbReference type="EMBL" id="CAJNOQ010016768">
    <property type="protein sequence ID" value="CAF1387177.1"/>
    <property type="molecule type" value="Genomic_DNA"/>
</dbReference>
<reference evidence="4" key="1">
    <citation type="submission" date="2021-02" db="EMBL/GenBank/DDBJ databases">
        <authorList>
            <person name="Nowell W R."/>
        </authorList>
    </citation>
    <scope>NUCLEOTIDE SEQUENCE</scope>
</reference>
<evidence type="ECO:0000259" key="3">
    <source>
        <dbReference type="PROSITE" id="PS50158"/>
    </source>
</evidence>
<evidence type="ECO:0000313" key="6">
    <source>
        <dbReference type="Proteomes" id="UP000663829"/>
    </source>
</evidence>
<dbReference type="GO" id="GO:0003676">
    <property type="term" value="F:nucleic acid binding"/>
    <property type="evidence" value="ECO:0007669"/>
    <property type="project" value="InterPro"/>
</dbReference>
<dbReference type="Pfam" id="PF00098">
    <property type="entry name" value="zf-CCHC"/>
    <property type="match status" value="1"/>
</dbReference>
<dbReference type="SUPFAM" id="SSF57756">
    <property type="entry name" value="Retrovirus zinc finger-like domains"/>
    <property type="match status" value="1"/>
</dbReference>
<dbReference type="EMBL" id="CAJOBC010082170">
    <property type="protein sequence ID" value="CAF4282007.1"/>
    <property type="molecule type" value="Genomic_DNA"/>
</dbReference>
<dbReference type="GO" id="GO:0005689">
    <property type="term" value="C:U12-type spliceosomal complex"/>
    <property type="evidence" value="ECO:0007669"/>
    <property type="project" value="InterPro"/>
</dbReference>
<dbReference type="PANTHER" id="PTHR46259">
    <property type="entry name" value="ZINC FINGER CCHC-TYPE AND RNA-BINDING MOTIF-CONTAINING PROTEIN 1"/>
    <property type="match status" value="1"/>
</dbReference>
<keyword evidence="1" id="KW-0479">Metal-binding</keyword>
<feature type="compositionally biased region" description="Polar residues" evidence="2">
    <location>
        <begin position="106"/>
        <end position="121"/>
    </location>
</feature>
<protein>
    <recommendedName>
        <fullName evidence="3">CCHC-type domain-containing protein</fullName>
    </recommendedName>
</protein>
<keyword evidence="1" id="KW-0862">Zinc</keyword>
<dbReference type="InterPro" id="IPR044598">
    <property type="entry name" value="ZCRB1"/>
</dbReference>
<feature type="compositionally biased region" description="Basic residues" evidence="2">
    <location>
        <begin position="56"/>
        <end position="66"/>
    </location>
</feature>
<name>A0A815JV02_9BILA</name>
<dbReference type="PROSITE" id="PS50158">
    <property type="entry name" value="ZF_CCHC"/>
    <property type="match status" value="1"/>
</dbReference>
<feature type="compositionally biased region" description="Acidic residues" evidence="2">
    <location>
        <begin position="88"/>
        <end position="97"/>
    </location>
</feature>
<keyword evidence="6" id="KW-1185">Reference proteome</keyword>
<comment type="caution">
    <text evidence="4">The sequence shown here is derived from an EMBL/GenBank/DDBJ whole genome shotgun (WGS) entry which is preliminary data.</text>
</comment>
<evidence type="ECO:0000256" key="1">
    <source>
        <dbReference type="PROSITE-ProRule" id="PRU00047"/>
    </source>
</evidence>
<feature type="non-terminal residue" evidence="4">
    <location>
        <position position="140"/>
    </location>
</feature>
<dbReference type="Gene3D" id="4.10.60.10">
    <property type="entry name" value="Zinc finger, CCHC-type"/>
    <property type="match status" value="1"/>
</dbReference>
<dbReference type="AlphaFoldDB" id="A0A815JV02"/>
<dbReference type="InterPro" id="IPR001878">
    <property type="entry name" value="Znf_CCHC"/>
</dbReference>
<dbReference type="PANTHER" id="PTHR46259:SF1">
    <property type="entry name" value="ZINC FINGER CCHC-TYPE AND RNA-BINDING MOTIF-CONTAINING PROTEIN 1"/>
    <property type="match status" value="1"/>
</dbReference>
<accession>A0A815JV02</accession>
<dbReference type="Proteomes" id="UP000681722">
    <property type="component" value="Unassembled WGS sequence"/>
</dbReference>
<evidence type="ECO:0000256" key="2">
    <source>
        <dbReference type="SAM" id="MobiDB-lite"/>
    </source>
</evidence>
<keyword evidence="1" id="KW-0863">Zinc-finger</keyword>
<gene>
    <name evidence="4" type="ORF">GPM918_LOCUS32613</name>
    <name evidence="5" type="ORF">SRO942_LOCUS33283</name>
</gene>
<dbReference type="FunFam" id="4.10.60.10:FF:000009">
    <property type="entry name" value="Zinc finger CCHC-type and RNA-binding motif-containing protein 1"/>
    <property type="match status" value="1"/>
</dbReference>
<dbReference type="GO" id="GO:0008270">
    <property type="term" value="F:zinc ion binding"/>
    <property type="evidence" value="ECO:0007669"/>
    <property type="project" value="UniProtKB-KW"/>
</dbReference>
<feature type="domain" description="CCHC-type" evidence="3">
    <location>
        <begin position="31"/>
        <end position="47"/>
    </location>
</feature>
<feature type="region of interest" description="Disordered" evidence="2">
    <location>
        <begin position="39"/>
        <end position="140"/>
    </location>
</feature>
<dbReference type="InterPro" id="IPR036875">
    <property type="entry name" value="Znf_CCHC_sf"/>
</dbReference>
<proteinExistence type="predicted"/>
<dbReference type="OrthoDB" id="267048at2759"/>
<evidence type="ECO:0000313" key="4">
    <source>
        <dbReference type="EMBL" id="CAF1387177.1"/>
    </source>
</evidence>